<feature type="chain" id="PRO_5040767342" evidence="2">
    <location>
        <begin position="34"/>
        <end position="635"/>
    </location>
</feature>
<dbReference type="GO" id="GO:0005840">
    <property type="term" value="C:ribosome"/>
    <property type="evidence" value="ECO:0007669"/>
    <property type="project" value="UniProtKB-KW"/>
</dbReference>
<dbReference type="EMBL" id="JAOANI010000032">
    <property type="protein sequence ID" value="MCT7361105.1"/>
    <property type="molecule type" value="Genomic_DNA"/>
</dbReference>
<dbReference type="RefSeq" id="WP_260977934.1">
    <property type="nucleotide sequence ID" value="NZ_JAOANI010000032.1"/>
</dbReference>
<dbReference type="AlphaFoldDB" id="A0A9X2WJ66"/>
<feature type="region of interest" description="Disordered" evidence="1">
    <location>
        <begin position="37"/>
        <end position="64"/>
    </location>
</feature>
<accession>A0A9X2WJ66</accession>
<evidence type="ECO:0000313" key="3">
    <source>
        <dbReference type="EMBL" id="MCT7361105.1"/>
    </source>
</evidence>
<dbReference type="Proteomes" id="UP001147830">
    <property type="component" value="Unassembled WGS sequence"/>
</dbReference>
<name>A0A9X2WJ66_9GAMM</name>
<gene>
    <name evidence="3" type="ORF">NYR02_18960</name>
</gene>
<sequence length="635" mass="68382">MENQHLTTNLLKIQVFKTVLSSAILATALSLSACGGGSGSGSDTSQMTDGNNSGENRDTTPDSISITPLTDVTTDDFIAFAPVTLSGFDGELTLTVEEGGAFAFAWDVIKKPTKDDLRQTALVSAGDEIIFLHNTSEQYETSVTTTATLSAGNTVVYSFSFTSTTEAAADIQAQWSTPAALEDGSVATWPVLMDGAGNKPMMLYGKNNALYTREFDGTSWSTAGLFVLNHDPQDQLVWDINSNGKAIIGRSENTVSAATGHIECILRYHRYDGNNWAGFTNARILANPTAEYFCNNVEDLDIALAGDNSMLMTWRRRDLGNSRYQYCDSSDQCNSQPRNSASSFGSNRRVAAIGLGSDSEGKVLTLNTSDAKGVFISEFDTQAGLASATNIASPQGTNNIASMALNDTKHSLTVFNESADLKARFHNGSSWSLATTLDQQLRIATLTLQTYLSDGADYGLTLWSVLDSNNNAELHTNLSDASSFAATSTRHQNGGELVASKFVGDINDNGKAVIAWVGYTFDQSNNTVGRGTLYSRFYDGNSWLDTQTVDSDIDVGEFLSMKGSLNVYLDNSDETTLVYTAQKGTQSNNEAQLFYSRRGNSNTPNSQARLFDSSKEEAEQIKAELEGAGAEVEVK</sequence>
<feature type="compositionally biased region" description="Polar residues" evidence="1">
    <location>
        <begin position="43"/>
        <end position="54"/>
    </location>
</feature>
<comment type="caution">
    <text evidence="3">The sequence shown here is derived from an EMBL/GenBank/DDBJ whole genome shotgun (WGS) entry which is preliminary data.</text>
</comment>
<reference evidence="3" key="1">
    <citation type="journal article" date="2022" name="Front. Microbiol.">
        <title>Genome-based taxonomic rearrangement of Oceanobacter-related bacteria including the description of Thalassolituus hydrocarbonoclasticus sp. nov. and Thalassolituus pacificus sp. nov. and emended description of the genus Thalassolituus.</title>
        <authorList>
            <person name="Dong C."/>
            <person name="Wei L."/>
            <person name="Wang J."/>
            <person name="Lai Q."/>
            <person name="Huang Z."/>
            <person name="Shao Z."/>
        </authorList>
    </citation>
    <scope>NUCLEOTIDE SEQUENCE</scope>
    <source>
        <strain evidence="3">59MF3M-4</strain>
    </source>
</reference>
<organism evidence="3 4">
    <name type="scientific">Thalassolituus pacificus</name>
    <dbReference type="NCBI Taxonomy" id="2975440"/>
    <lineage>
        <taxon>Bacteria</taxon>
        <taxon>Pseudomonadati</taxon>
        <taxon>Pseudomonadota</taxon>
        <taxon>Gammaproteobacteria</taxon>
        <taxon>Oceanospirillales</taxon>
        <taxon>Oceanospirillaceae</taxon>
        <taxon>Thalassolituus</taxon>
    </lineage>
</organism>
<evidence type="ECO:0000256" key="2">
    <source>
        <dbReference type="SAM" id="SignalP"/>
    </source>
</evidence>
<protein>
    <submittedName>
        <fullName evidence="3">Ribosomal protein L7/L12</fullName>
    </submittedName>
</protein>
<keyword evidence="3" id="KW-0687">Ribonucleoprotein</keyword>
<reference evidence="3" key="2">
    <citation type="submission" date="2022-08" db="EMBL/GenBank/DDBJ databases">
        <authorList>
            <person name="Dong C."/>
        </authorList>
    </citation>
    <scope>NUCLEOTIDE SEQUENCE</scope>
    <source>
        <strain evidence="3">59MF3M-4</strain>
    </source>
</reference>
<feature type="signal peptide" evidence="2">
    <location>
        <begin position="1"/>
        <end position="33"/>
    </location>
</feature>
<evidence type="ECO:0000313" key="4">
    <source>
        <dbReference type="Proteomes" id="UP001147830"/>
    </source>
</evidence>
<keyword evidence="2" id="KW-0732">Signal</keyword>
<feature type="region of interest" description="Disordered" evidence="1">
    <location>
        <begin position="596"/>
        <end position="616"/>
    </location>
</feature>
<feature type="compositionally biased region" description="Polar residues" evidence="1">
    <location>
        <begin position="598"/>
        <end position="608"/>
    </location>
</feature>
<proteinExistence type="predicted"/>
<keyword evidence="3" id="KW-0689">Ribosomal protein</keyword>
<keyword evidence="4" id="KW-1185">Reference proteome</keyword>
<evidence type="ECO:0000256" key="1">
    <source>
        <dbReference type="SAM" id="MobiDB-lite"/>
    </source>
</evidence>